<name>A0A7X5F0N7_9HYPH</name>
<evidence type="ECO:0000313" key="7">
    <source>
        <dbReference type="EMBL" id="NBN77606.1"/>
    </source>
</evidence>
<feature type="transmembrane region" description="Helical" evidence="6">
    <location>
        <begin position="113"/>
        <end position="133"/>
    </location>
</feature>
<dbReference type="PANTHER" id="PTHR30250:SF11">
    <property type="entry name" value="O-ANTIGEN TRANSPORTER-RELATED"/>
    <property type="match status" value="1"/>
</dbReference>
<gene>
    <name evidence="7" type="ORF">GWI72_04915</name>
</gene>
<evidence type="ECO:0000256" key="2">
    <source>
        <dbReference type="ARBA" id="ARBA00022475"/>
    </source>
</evidence>
<evidence type="ECO:0000313" key="8">
    <source>
        <dbReference type="Proteomes" id="UP000586722"/>
    </source>
</evidence>
<keyword evidence="3 6" id="KW-0812">Transmembrane</keyword>
<dbReference type="Proteomes" id="UP000586722">
    <property type="component" value="Unassembled WGS sequence"/>
</dbReference>
<proteinExistence type="predicted"/>
<organism evidence="7 8">
    <name type="scientific">Pannonibacter tanglangensis</name>
    <dbReference type="NCBI Taxonomy" id="2750084"/>
    <lineage>
        <taxon>Bacteria</taxon>
        <taxon>Pseudomonadati</taxon>
        <taxon>Pseudomonadota</taxon>
        <taxon>Alphaproteobacteria</taxon>
        <taxon>Hyphomicrobiales</taxon>
        <taxon>Stappiaceae</taxon>
        <taxon>Pannonibacter</taxon>
    </lineage>
</organism>
<feature type="transmembrane region" description="Helical" evidence="6">
    <location>
        <begin position="231"/>
        <end position="256"/>
    </location>
</feature>
<feature type="transmembrane region" description="Helical" evidence="6">
    <location>
        <begin position="12"/>
        <end position="32"/>
    </location>
</feature>
<comment type="caution">
    <text evidence="7">The sequence shown here is derived from an EMBL/GenBank/DDBJ whole genome shotgun (WGS) entry which is preliminary data.</text>
</comment>
<reference evidence="8" key="1">
    <citation type="submission" date="2020-01" db="EMBL/GenBank/DDBJ databases">
        <authorList>
            <person name="Fang Y."/>
            <person name="Sun R."/>
            <person name="Nie L."/>
            <person name="He J."/>
            <person name="Hao L."/>
            <person name="Wang L."/>
            <person name="Su S."/>
            <person name="Lv E."/>
            <person name="Zhang Z."/>
            <person name="Xie R."/>
            <person name="Liu H."/>
        </authorList>
    </citation>
    <scope>NUCLEOTIDE SEQUENCE [LARGE SCALE GENOMIC DNA]</scope>
    <source>
        <strain evidence="8">XCT-53</strain>
    </source>
</reference>
<keyword evidence="4 6" id="KW-1133">Transmembrane helix</keyword>
<feature type="transmembrane region" description="Helical" evidence="6">
    <location>
        <begin position="297"/>
        <end position="323"/>
    </location>
</feature>
<dbReference type="PANTHER" id="PTHR30250">
    <property type="entry name" value="PST FAMILY PREDICTED COLANIC ACID TRANSPORTER"/>
    <property type="match status" value="1"/>
</dbReference>
<dbReference type="RefSeq" id="WP_161707999.1">
    <property type="nucleotide sequence ID" value="NZ_JAABLQ010000001.1"/>
</dbReference>
<evidence type="ECO:0000256" key="6">
    <source>
        <dbReference type="SAM" id="Phobius"/>
    </source>
</evidence>
<dbReference type="GO" id="GO:0005886">
    <property type="term" value="C:plasma membrane"/>
    <property type="evidence" value="ECO:0007669"/>
    <property type="project" value="UniProtKB-SubCell"/>
</dbReference>
<evidence type="ECO:0000256" key="3">
    <source>
        <dbReference type="ARBA" id="ARBA00022692"/>
    </source>
</evidence>
<feature type="transmembrane region" description="Helical" evidence="6">
    <location>
        <begin position="38"/>
        <end position="55"/>
    </location>
</feature>
<sequence length="513" mass="52330">MSHLIGHSLLNLAASLASMLSGFLVAVLLARVLGPEGLGATAFAIWFAAAAAAVADRGWPQTLLRFVAAAAPDARAGLIRAFVRRWAVGVLLATLAGVAVAAGVALLRTPGEGAYVLLLVAICLVYSAAGLAANARRAAGDFAAPAGRTILAALLYVPAAWAGAVMAGLVGAVAALLLRSLPLLPLLGRALREPDGRNHPLPVVPQDARVFARQVWGSDLIDILVLSRLEYLFFILLASASDLGLFAVAIAFAGLVEQLSLQFGAPLVVAFAGHADSAPQPVPSATPQLQALFERSYLALAAICLPVCLGGAAVMPVLLPLVYGASYAGLAPEAAALLLAAALAALAVVPWSALSALGLGRRLLGCVLALALATVMLLPAGIAAYGVAGAVAAKCAVQAAGLVLLQQVLVRAGGPRAPWPGLVRLLLAALCPALVAWLVLQVTDWPDAVALVAAILLAALIYPLALRLTGALPAARFGGLVEAVAASDRLPLRLRGVVRQIGRFVLVGEKRRM</sequence>
<feature type="transmembrane region" description="Helical" evidence="6">
    <location>
        <begin position="154"/>
        <end position="178"/>
    </location>
</feature>
<evidence type="ECO:0000256" key="1">
    <source>
        <dbReference type="ARBA" id="ARBA00004651"/>
    </source>
</evidence>
<feature type="transmembrane region" description="Helical" evidence="6">
    <location>
        <begin position="391"/>
        <end position="410"/>
    </location>
</feature>
<feature type="transmembrane region" description="Helical" evidence="6">
    <location>
        <begin position="422"/>
        <end position="442"/>
    </location>
</feature>
<dbReference type="AlphaFoldDB" id="A0A7X5F0N7"/>
<dbReference type="EMBL" id="JAABLQ010000001">
    <property type="protein sequence ID" value="NBN77606.1"/>
    <property type="molecule type" value="Genomic_DNA"/>
</dbReference>
<dbReference type="InterPro" id="IPR050833">
    <property type="entry name" value="Poly_Biosynth_Transport"/>
</dbReference>
<feature type="transmembrane region" description="Helical" evidence="6">
    <location>
        <begin position="448"/>
        <end position="466"/>
    </location>
</feature>
<evidence type="ECO:0000256" key="4">
    <source>
        <dbReference type="ARBA" id="ARBA00022989"/>
    </source>
</evidence>
<comment type="subcellular location">
    <subcellularLocation>
        <location evidence="1">Cell membrane</location>
        <topology evidence="1">Multi-pass membrane protein</topology>
    </subcellularLocation>
</comment>
<evidence type="ECO:0000256" key="5">
    <source>
        <dbReference type="ARBA" id="ARBA00023136"/>
    </source>
</evidence>
<feature type="transmembrane region" description="Helical" evidence="6">
    <location>
        <begin position="86"/>
        <end position="107"/>
    </location>
</feature>
<keyword evidence="5 6" id="KW-0472">Membrane</keyword>
<feature type="transmembrane region" description="Helical" evidence="6">
    <location>
        <begin position="363"/>
        <end position="385"/>
    </location>
</feature>
<accession>A0A7X5F0N7</accession>
<protein>
    <submittedName>
        <fullName evidence="7">Oligosaccharide flippase family protein</fullName>
    </submittedName>
</protein>
<feature type="transmembrane region" description="Helical" evidence="6">
    <location>
        <begin position="335"/>
        <end position="356"/>
    </location>
</feature>
<keyword evidence="2" id="KW-1003">Cell membrane</keyword>
<keyword evidence="8" id="KW-1185">Reference proteome</keyword>